<dbReference type="InterPro" id="IPR019516">
    <property type="entry name" value="Glomulin/ALF4"/>
</dbReference>
<dbReference type="AlphaFoldDB" id="A0A9P6EAF0"/>
<protein>
    <submittedName>
        <fullName evidence="1">Uncharacterized protein</fullName>
    </submittedName>
</protein>
<evidence type="ECO:0000313" key="2">
    <source>
        <dbReference type="Proteomes" id="UP000807306"/>
    </source>
</evidence>
<organism evidence="1 2">
    <name type="scientific">Crepidotus variabilis</name>
    <dbReference type="NCBI Taxonomy" id="179855"/>
    <lineage>
        <taxon>Eukaryota</taxon>
        <taxon>Fungi</taxon>
        <taxon>Dikarya</taxon>
        <taxon>Basidiomycota</taxon>
        <taxon>Agaricomycotina</taxon>
        <taxon>Agaricomycetes</taxon>
        <taxon>Agaricomycetidae</taxon>
        <taxon>Agaricales</taxon>
        <taxon>Agaricineae</taxon>
        <taxon>Crepidotaceae</taxon>
        <taxon>Crepidotus</taxon>
    </lineage>
</organism>
<evidence type="ECO:0000313" key="1">
    <source>
        <dbReference type="EMBL" id="KAF9525400.1"/>
    </source>
</evidence>
<keyword evidence="2" id="KW-1185">Reference proteome</keyword>
<gene>
    <name evidence="1" type="ORF">CPB83DRAFT_897004</name>
</gene>
<accession>A0A9P6EAF0</accession>
<dbReference type="PANTHER" id="PTHR15430:SF1">
    <property type="entry name" value="GLOMULIN"/>
    <property type="match status" value="1"/>
</dbReference>
<name>A0A9P6EAF0_9AGAR</name>
<comment type="caution">
    <text evidence="1">The sequence shown here is derived from an EMBL/GenBank/DDBJ whole genome shotgun (WGS) entry which is preliminary data.</text>
</comment>
<dbReference type="PANTHER" id="PTHR15430">
    <property type="entry name" value="GLOMULIN"/>
    <property type="match status" value="1"/>
</dbReference>
<dbReference type="GO" id="GO:0005737">
    <property type="term" value="C:cytoplasm"/>
    <property type="evidence" value="ECO:0007669"/>
    <property type="project" value="TreeGrafter"/>
</dbReference>
<dbReference type="OrthoDB" id="5396786at2759"/>
<dbReference type="EMBL" id="MU157884">
    <property type="protein sequence ID" value="KAF9525400.1"/>
    <property type="molecule type" value="Genomic_DNA"/>
</dbReference>
<dbReference type="Pfam" id="PF08568">
    <property type="entry name" value="Kinetochor_Ybp2"/>
    <property type="match status" value="1"/>
</dbReference>
<reference evidence="1" key="1">
    <citation type="submission" date="2020-11" db="EMBL/GenBank/DDBJ databases">
        <authorList>
            <consortium name="DOE Joint Genome Institute"/>
            <person name="Ahrendt S."/>
            <person name="Riley R."/>
            <person name="Andreopoulos W."/>
            <person name="Labutti K."/>
            <person name="Pangilinan J."/>
            <person name="Ruiz-Duenas F.J."/>
            <person name="Barrasa J.M."/>
            <person name="Sanchez-Garcia M."/>
            <person name="Camarero S."/>
            <person name="Miyauchi S."/>
            <person name="Serrano A."/>
            <person name="Linde D."/>
            <person name="Babiker R."/>
            <person name="Drula E."/>
            <person name="Ayuso-Fernandez I."/>
            <person name="Pacheco R."/>
            <person name="Padilla G."/>
            <person name="Ferreira P."/>
            <person name="Barriuso J."/>
            <person name="Kellner H."/>
            <person name="Castanera R."/>
            <person name="Alfaro M."/>
            <person name="Ramirez L."/>
            <person name="Pisabarro A.G."/>
            <person name="Kuo A."/>
            <person name="Tritt A."/>
            <person name="Lipzen A."/>
            <person name="He G."/>
            <person name="Yan M."/>
            <person name="Ng V."/>
            <person name="Cullen D."/>
            <person name="Martin F."/>
            <person name="Rosso M.-N."/>
            <person name="Henrissat B."/>
            <person name="Hibbett D."/>
            <person name="Martinez A.T."/>
            <person name="Grigoriev I.V."/>
        </authorList>
    </citation>
    <scope>NUCLEOTIDE SEQUENCE</scope>
    <source>
        <strain evidence="1">CBS 506.95</strain>
    </source>
</reference>
<dbReference type="InterPro" id="IPR013877">
    <property type="entry name" value="YAP-bd/ALF4/Glomulin"/>
</dbReference>
<sequence length="557" mass="61814">MAPSSTLLSALGLSEPCNDEEITTTLVALLTSAAHDTKPVKNFHELYKLMTSEGESTYLDPLDMLPILLPCSDPAAAEIVSLIGECGSAKEVVIAAQEAAERLRRSFELDGEDEENQDAQPIDDYENQSRQLFALINLYSSAISRLKLRRKSPSETIRPLLKELESLLSVSAPFLKVNHTRMTLSLCVELVLVCHKWAMSVDSVADGIKDTRAILKSLVDLLALSHVLNIQASIAQRTFEECFPRLVFRSSLLDGWKDGDEVVGKLLDSYQTLEVNLYDSKSQVSSSHLIAAAYRPPSDLSPLPLLTFLLPILISSIQTNTLLDESLAVLLRSLHSWRSNTPTNSLPQEITAPLMNVLPAIASIHPDPQTRHQTFRTLFLLLASSDDKLRFQHLVELAGHSEFPQMRVAAIGLVKENVLQALGVATIAEKSNDPLVGPLFMRTFGPILFRPNPPQLFDDETLEMGEFQESPEPARLVECLSFYYVLMQRDTKNLTGINDKDMFKTIDANLLAPLRRNISRWMDEGPSATQGHLHISSLVSLRISLERIDSAREGLAK</sequence>
<dbReference type="GO" id="GO:0055105">
    <property type="term" value="F:ubiquitin-protein transferase inhibitor activity"/>
    <property type="evidence" value="ECO:0007669"/>
    <property type="project" value="TreeGrafter"/>
</dbReference>
<dbReference type="Proteomes" id="UP000807306">
    <property type="component" value="Unassembled WGS sequence"/>
</dbReference>
<proteinExistence type="predicted"/>